<keyword evidence="5" id="KW-0648">Protein biosynthesis</keyword>
<dbReference type="GO" id="GO:0000049">
    <property type="term" value="F:tRNA binding"/>
    <property type="evidence" value="ECO:0007669"/>
    <property type="project" value="InterPro"/>
</dbReference>
<evidence type="ECO:0000313" key="10">
    <source>
        <dbReference type="EMBL" id="SNW62233.1"/>
    </source>
</evidence>
<dbReference type="InterPro" id="IPR002301">
    <property type="entry name" value="Ile-tRNA-ligase"/>
</dbReference>
<dbReference type="InterPro" id="IPR009008">
    <property type="entry name" value="Val/Leu/Ile-tRNA-synth_edit"/>
</dbReference>
<evidence type="ECO:0000256" key="2">
    <source>
        <dbReference type="ARBA" id="ARBA00022598"/>
    </source>
</evidence>
<dbReference type="Gene3D" id="1.10.730.10">
    <property type="entry name" value="Isoleucyl-tRNA Synthetase, Domain 1"/>
    <property type="match status" value="1"/>
</dbReference>
<dbReference type="Pfam" id="PF19302">
    <property type="entry name" value="DUF5915"/>
    <property type="match status" value="1"/>
</dbReference>
<dbReference type="KEGG" id="vg:35382105"/>
<reference evidence="10" key="1">
    <citation type="submission" date="2017-08" db="EMBL/GenBank/DDBJ databases">
        <authorList>
            <consortium name="Urmite Genomes"/>
        </authorList>
    </citation>
    <scope>NUCLEOTIDE SEQUENCE [LARGE SCALE GENOMIC DNA]</scope>
    <source>
        <strain evidence="10">IHUMI-LCC2</strain>
    </source>
</reference>
<dbReference type="CDD" id="cd00818">
    <property type="entry name" value="IleRS_core"/>
    <property type="match status" value="1"/>
</dbReference>
<feature type="domain" description="Methionyl/Valyl/Leucyl/Isoleucyl-tRNA synthetase anticodon-binding" evidence="9">
    <location>
        <begin position="702"/>
        <end position="849"/>
    </location>
</feature>
<keyword evidence="6 10" id="KW-0030">Aminoacyl-tRNA synthetase</keyword>
<dbReference type="RefSeq" id="YP_009448535.1">
    <property type="nucleotide sequence ID" value="NC_036594.1"/>
</dbReference>
<keyword evidence="2" id="KW-0436">Ligase</keyword>
<dbReference type="InterPro" id="IPR023586">
    <property type="entry name" value="Ile-tRNA-ligase_type2"/>
</dbReference>
<dbReference type="GO" id="GO:0002161">
    <property type="term" value="F:aminoacyl-tRNA deacylase activity"/>
    <property type="evidence" value="ECO:0007669"/>
    <property type="project" value="InterPro"/>
</dbReference>
<evidence type="ECO:0000256" key="1">
    <source>
        <dbReference type="ARBA" id="ARBA00013165"/>
    </source>
</evidence>
<dbReference type="Pfam" id="PF08264">
    <property type="entry name" value="Anticodon_1"/>
    <property type="match status" value="1"/>
</dbReference>
<dbReference type="PANTHER" id="PTHR42780:SF1">
    <property type="entry name" value="ISOLEUCINE--TRNA LIGASE, CYTOPLASMIC"/>
    <property type="match status" value="1"/>
</dbReference>
<evidence type="ECO:0000256" key="7">
    <source>
        <dbReference type="ARBA" id="ARBA00048359"/>
    </source>
</evidence>
<dbReference type="GO" id="GO:0005524">
    <property type="term" value="F:ATP binding"/>
    <property type="evidence" value="ECO:0007669"/>
    <property type="project" value="UniProtKB-KW"/>
</dbReference>
<gene>
    <name evidence="10" type="ORF">ORPV_329</name>
</gene>
<keyword evidence="3" id="KW-0547">Nucleotide-binding</keyword>
<dbReference type="CDD" id="cd07961">
    <property type="entry name" value="Anticodon_Ia_Ile_ABEc"/>
    <property type="match status" value="1"/>
</dbReference>
<evidence type="ECO:0000256" key="5">
    <source>
        <dbReference type="ARBA" id="ARBA00022917"/>
    </source>
</evidence>
<proteinExistence type="predicted"/>
<evidence type="ECO:0000256" key="3">
    <source>
        <dbReference type="ARBA" id="ARBA00022741"/>
    </source>
</evidence>
<evidence type="ECO:0000256" key="4">
    <source>
        <dbReference type="ARBA" id="ARBA00022840"/>
    </source>
</evidence>
<dbReference type="EC" id="6.1.1.5" evidence="1"/>
<dbReference type="SUPFAM" id="SSF50677">
    <property type="entry name" value="ValRS/IleRS/LeuRS editing domain"/>
    <property type="match status" value="1"/>
</dbReference>
<evidence type="ECO:0000256" key="6">
    <source>
        <dbReference type="ARBA" id="ARBA00023146"/>
    </source>
</evidence>
<dbReference type="Pfam" id="PF00133">
    <property type="entry name" value="tRNA-synt_1"/>
    <property type="match status" value="1"/>
</dbReference>
<sequence>MAQNTLTQITGDFKLPQNEKDILQYWSTLDLYRQVANKNKDGETFYNLDGPPFVSSDNLHFGHVHIGIMKSFLVNYMNMHGKNVLNKIGYDVHGLPIEQAVSKLLGLSTNQDIKNYGLGKYNEKCEEVIKSYSGAWEPVYNRIGRFVDFNNEYKTMDHKFMETVWWAWKTLWEKDLVYRGYRIMPYSTACGTSLSASEASGDDVYKEVTDTAAYVKFHVKGMDNTFLVAWTTTPWTLPSNLSLAVNSNLSYVKVMDLTTSEYYILAKECLDNLYPKSKKDKEVKYNVIEEFLGSTLQNIEYLPLFNYFSQDRKFKVITAEFVQGGDGTGIVHLAPAFGQDDFDACIKNDIVHVEEVGNYCPIDDNGFVTSAVHDYVGMHVLDTNKGILERLKGENKLLKKEQYKHKYPHCWRTDTPLIYKAVSSFFIKVTSIKDKMVVNNKKVNWVPENIGTGRFKQWIENAKDWGVSRSRFFGTPIPVWVSDDGQEMVCVGSIDELVQLAGLDERPTNLHPQYINNIQIPSSMGKGMLKLCGDIFDCWFESGCVPFGQIHYPFENSDYFNNREYLSDFICEGLDQTRGWFYTLTVLSTALLDKPAFKNVICSGLILAEDGKKFSKRLGNFIPPMQVCDEYGSDALRLYLSGSPAAHAESFQFNKEHIKDINAKYFQLFNSLKFLIEHILKFEKDGNKLDLNAYKVSNNVTDKWILSRLRNILDSIDKHMKEYNFWRVKPEILNFIEDLTNWYIKFNRNRFRGRFCTVEDQSQSLSTLYHVMLTFSILSAPFLPFLSETIYGKLKVLLGDDERRDSVHLCEYPKVEEYNSDEVVERRMSRLQLVAGMVRSLRTKNKNTTSVKVPLKSVTIVNGDVEYLEDLKELERYMYDEINCLSIKYKKECGVTKYKIEPNHKEIGLKYRNKAVEVKNKLAALSQECIKGYVDGGMVSEGMEIEVSGEKITISKNYFSVSSSQEFELREEVEYSCKEENTIVVIDCTQDEDVMMVYMKRLIIVTVQKMRKDSGLRPWNKIGIYYASDSQCVDLVVKKYEKELEEELIYPVRRLESRGDEVEIKAESHVLNGHKVDIVITNLS</sequence>
<dbReference type="GO" id="GO:0004822">
    <property type="term" value="F:isoleucine-tRNA ligase activity"/>
    <property type="evidence" value="ECO:0007669"/>
    <property type="project" value="UniProtKB-EC"/>
</dbReference>
<evidence type="ECO:0000259" key="9">
    <source>
        <dbReference type="Pfam" id="PF08264"/>
    </source>
</evidence>
<dbReference type="PANTHER" id="PTHR42780">
    <property type="entry name" value="SOLEUCYL-TRNA SYNTHETASE"/>
    <property type="match status" value="1"/>
</dbReference>
<keyword evidence="11" id="KW-1185">Reference proteome</keyword>
<dbReference type="InterPro" id="IPR013155">
    <property type="entry name" value="M/V/L/I-tRNA-synth_anticd-bd"/>
</dbReference>
<dbReference type="SUPFAM" id="SSF52374">
    <property type="entry name" value="Nucleotidylyl transferase"/>
    <property type="match status" value="1"/>
</dbReference>
<dbReference type="InterPro" id="IPR033709">
    <property type="entry name" value="Anticodon_Ile_ABEc"/>
</dbReference>
<dbReference type="EMBL" id="LT906555">
    <property type="protein sequence ID" value="SNW62233.1"/>
    <property type="molecule type" value="Genomic_DNA"/>
</dbReference>
<dbReference type="NCBIfam" id="TIGR00392">
    <property type="entry name" value="ileS"/>
    <property type="match status" value="1"/>
</dbReference>
<dbReference type="Gene3D" id="3.40.50.620">
    <property type="entry name" value="HUPs"/>
    <property type="match status" value="2"/>
</dbReference>
<evidence type="ECO:0000313" key="11">
    <source>
        <dbReference type="Proteomes" id="UP000236316"/>
    </source>
</evidence>
<organism evidence="10">
    <name type="scientific">Orpheovirus IHUMI-LCC2</name>
    <dbReference type="NCBI Taxonomy" id="2023057"/>
    <lineage>
        <taxon>Viruses</taxon>
        <taxon>Varidnaviria</taxon>
        <taxon>Bamfordvirae</taxon>
        <taxon>Nucleocytoviricota</taxon>
        <taxon>Megaviricetes</taxon>
        <taxon>Pimascovirales</taxon>
        <taxon>Ocovirineae</taxon>
        <taxon>Orpheoviridae</taxon>
        <taxon>Alphaorpheovirus</taxon>
        <taxon>Alphaorpheovirus massiliense</taxon>
    </lineage>
</organism>
<comment type="catalytic activity">
    <reaction evidence="7">
        <text>tRNA(Ile) + L-isoleucine + ATP = L-isoleucyl-tRNA(Ile) + AMP + diphosphate</text>
        <dbReference type="Rhea" id="RHEA:11060"/>
        <dbReference type="Rhea" id="RHEA-COMP:9666"/>
        <dbReference type="Rhea" id="RHEA-COMP:9695"/>
        <dbReference type="ChEBI" id="CHEBI:30616"/>
        <dbReference type="ChEBI" id="CHEBI:33019"/>
        <dbReference type="ChEBI" id="CHEBI:58045"/>
        <dbReference type="ChEBI" id="CHEBI:78442"/>
        <dbReference type="ChEBI" id="CHEBI:78528"/>
        <dbReference type="ChEBI" id="CHEBI:456215"/>
        <dbReference type="EC" id="6.1.1.5"/>
    </reaction>
</comment>
<dbReference type="PRINTS" id="PR00984">
    <property type="entry name" value="TRNASYNTHILE"/>
</dbReference>
<dbReference type="InterPro" id="IPR014729">
    <property type="entry name" value="Rossmann-like_a/b/a_fold"/>
</dbReference>
<dbReference type="SUPFAM" id="SSF47323">
    <property type="entry name" value="Anticodon-binding domain of a subclass of class I aminoacyl-tRNA synthetases"/>
    <property type="match status" value="1"/>
</dbReference>
<evidence type="ECO:0000259" key="8">
    <source>
        <dbReference type="Pfam" id="PF00133"/>
    </source>
</evidence>
<dbReference type="InterPro" id="IPR002300">
    <property type="entry name" value="aa-tRNA-synth_Ia"/>
</dbReference>
<accession>A0A2I2L3Y0</accession>
<dbReference type="GeneID" id="35382105"/>
<dbReference type="Proteomes" id="UP000236316">
    <property type="component" value="Segment"/>
</dbReference>
<name>A0A2I2L3Y0_9VIRU</name>
<dbReference type="OrthoDB" id="4523at10239"/>
<dbReference type="InterPro" id="IPR009080">
    <property type="entry name" value="tRNAsynth_Ia_anticodon-bd"/>
</dbReference>
<feature type="domain" description="Aminoacyl-tRNA synthetase class Ia" evidence="8">
    <location>
        <begin position="22"/>
        <end position="651"/>
    </location>
</feature>
<protein>
    <recommendedName>
        <fullName evidence="1">isoleucine--tRNA ligase</fullName>
        <ecNumber evidence="1">6.1.1.5</ecNumber>
    </recommendedName>
</protein>
<keyword evidence="4" id="KW-0067">ATP-binding</keyword>